<dbReference type="GO" id="GO:0003724">
    <property type="term" value="F:RNA helicase activity"/>
    <property type="evidence" value="ECO:0007669"/>
    <property type="project" value="TreeGrafter"/>
</dbReference>
<dbReference type="AlphaFoldDB" id="A0A0A9EQC8"/>
<organism evidence="7">
    <name type="scientific">Arundo donax</name>
    <name type="common">Giant reed</name>
    <name type="synonym">Donax arundinaceus</name>
    <dbReference type="NCBI Taxonomy" id="35708"/>
    <lineage>
        <taxon>Eukaryota</taxon>
        <taxon>Viridiplantae</taxon>
        <taxon>Streptophyta</taxon>
        <taxon>Embryophyta</taxon>
        <taxon>Tracheophyta</taxon>
        <taxon>Spermatophyta</taxon>
        <taxon>Magnoliopsida</taxon>
        <taxon>Liliopsida</taxon>
        <taxon>Poales</taxon>
        <taxon>Poaceae</taxon>
        <taxon>PACMAD clade</taxon>
        <taxon>Arundinoideae</taxon>
        <taxon>Arundineae</taxon>
        <taxon>Arundo</taxon>
    </lineage>
</organism>
<dbReference type="GO" id="GO:0005829">
    <property type="term" value="C:cytosol"/>
    <property type="evidence" value="ECO:0007669"/>
    <property type="project" value="TreeGrafter"/>
</dbReference>
<dbReference type="PROSITE" id="PS51194">
    <property type="entry name" value="HELICASE_CTER"/>
    <property type="match status" value="1"/>
</dbReference>
<evidence type="ECO:0000259" key="6">
    <source>
        <dbReference type="PROSITE" id="PS51194"/>
    </source>
</evidence>
<dbReference type="EMBL" id="GBRH01199668">
    <property type="protein sequence ID" value="JAD98227.1"/>
    <property type="molecule type" value="Transcribed_RNA"/>
</dbReference>
<dbReference type="SMART" id="SM00490">
    <property type="entry name" value="HELICc"/>
    <property type="match status" value="1"/>
</dbReference>
<accession>A0A0A9EQC8</accession>
<dbReference type="InterPro" id="IPR050079">
    <property type="entry name" value="DEAD_box_RNA_helicase"/>
</dbReference>
<dbReference type="Gene3D" id="3.40.50.300">
    <property type="entry name" value="P-loop containing nucleotide triphosphate hydrolases"/>
    <property type="match status" value="1"/>
</dbReference>
<dbReference type="SUPFAM" id="SSF52540">
    <property type="entry name" value="P-loop containing nucleoside triphosphate hydrolases"/>
    <property type="match status" value="1"/>
</dbReference>
<sequence length="299" mass="30096">MYSISSENREKPAVLGQLIQEHAKGGKCIVFTQTKRDADRLSYTMGRSFQCEALHGDISQAQRERTLAGFRDGRFNILIATDVAARGLDIPNVDLVIHFELPNSSELFVHRSGRTGRAGKKGTAIVMYNYQQNRSMRVIEHDVGCKFTELPKINVEGSDLMGSGFDSFGGGGGGFGGGSNYGRSRGFGGRSGQSGGFGRSGGGGGGFGNSGFGRSGGGFGDSGFGRSGGGGGGGFGDSGFGRSSGGFGASGFGRSGGGSSFGRSGGSGDSGSGRFGGGFGGSGSGGFGDKNSGGFGSSS</sequence>
<dbReference type="CDD" id="cd18787">
    <property type="entry name" value="SF2_C_DEAD"/>
    <property type="match status" value="1"/>
</dbReference>
<protein>
    <recommendedName>
        <fullName evidence="6">Helicase C-terminal domain-containing protein</fullName>
    </recommendedName>
</protein>
<evidence type="ECO:0000256" key="3">
    <source>
        <dbReference type="ARBA" id="ARBA00022806"/>
    </source>
</evidence>
<dbReference type="Pfam" id="PF00271">
    <property type="entry name" value="Helicase_C"/>
    <property type="match status" value="1"/>
</dbReference>
<evidence type="ECO:0000313" key="7">
    <source>
        <dbReference type="EMBL" id="JAD98227.1"/>
    </source>
</evidence>
<feature type="region of interest" description="Disordered" evidence="5">
    <location>
        <begin position="184"/>
        <end position="299"/>
    </location>
</feature>
<reference evidence="7" key="1">
    <citation type="submission" date="2014-09" db="EMBL/GenBank/DDBJ databases">
        <authorList>
            <person name="Magalhaes I.L.F."/>
            <person name="Oliveira U."/>
            <person name="Santos F.R."/>
            <person name="Vidigal T.H.D.A."/>
            <person name="Brescovit A.D."/>
            <person name="Santos A.J."/>
        </authorList>
    </citation>
    <scope>NUCLEOTIDE SEQUENCE</scope>
    <source>
        <tissue evidence="7">Shoot tissue taken approximately 20 cm above the soil surface</tissue>
    </source>
</reference>
<feature type="domain" description="Helicase C-terminal" evidence="6">
    <location>
        <begin position="14"/>
        <end position="161"/>
    </location>
</feature>
<evidence type="ECO:0000256" key="1">
    <source>
        <dbReference type="ARBA" id="ARBA00022741"/>
    </source>
</evidence>
<dbReference type="PANTHER" id="PTHR47959:SF23">
    <property type="entry name" value="HELICASE ATP-BINDING DOMAIN-CONTAINING PROTEIN"/>
    <property type="match status" value="1"/>
</dbReference>
<keyword evidence="4" id="KW-0067">ATP-binding</keyword>
<dbReference type="GO" id="GO:0016787">
    <property type="term" value="F:hydrolase activity"/>
    <property type="evidence" value="ECO:0007669"/>
    <property type="project" value="UniProtKB-KW"/>
</dbReference>
<dbReference type="InterPro" id="IPR001650">
    <property type="entry name" value="Helicase_C-like"/>
</dbReference>
<reference evidence="7" key="2">
    <citation type="journal article" date="2015" name="Data Brief">
        <title>Shoot transcriptome of the giant reed, Arundo donax.</title>
        <authorList>
            <person name="Barrero R.A."/>
            <person name="Guerrero F.D."/>
            <person name="Moolhuijzen P."/>
            <person name="Goolsby J.A."/>
            <person name="Tidwell J."/>
            <person name="Bellgard S.E."/>
            <person name="Bellgard M.I."/>
        </authorList>
    </citation>
    <scope>NUCLEOTIDE SEQUENCE</scope>
    <source>
        <tissue evidence="7">Shoot tissue taken approximately 20 cm above the soil surface</tissue>
    </source>
</reference>
<evidence type="ECO:0000256" key="5">
    <source>
        <dbReference type="SAM" id="MobiDB-lite"/>
    </source>
</evidence>
<name>A0A0A9EQC8_ARUDO</name>
<dbReference type="GO" id="GO:0005524">
    <property type="term" value="F:ATP binding"/>
    <property type="evidence" value="ECO:0007669"/>
    <property type="project" value="UniProtKB-KW"/>
</dbReference>
<keyword evidence="1" id="KW-0547">Nucleotide-binding</keyword>
<evidence type="ECO:0000256" key="2">
    <source>
        <dbReference type="ARBA" id="ARBA00022801"/>
    </source>
</evidence>
<dbReference type="PANTHER" id="PTHR47959">
    <property type="entry name" value="ATP-DEPENDENT RNA HELICASE RHLE-RELATED"/>
    <property type="match status" value="1"/>
</dbReference>
<proteinExistence type="predicted"/>
<evidence type="ECO:0000256" key="4">
    <source>
        <dbReference type="ARBA" id="ARBA00022840"/>
    </source>
</evidence>
<keyword evidence="3" id="KW-0347">Helicase</keyword>
<keyword evidence="2" id="KW-0378">Hydrolase</keyword>
<dbReference type="InterPro" id="IPR027417">
    <property type="entry name" value="P-loop_NTPase"/>
</dbReference>